<keyword evidence="2" id="KW-1185">Reference proteome</keyword>
<organism evidence="1 2">
    <name type="scientific">Actinoplanes aureus</name>
    <dbReference type="NCBI Taxonomy" id="2792083"/>
    <lineage>
        <taxon>Bacteria</taxon>
        <taxon>Bacillati</taxon>
        <taxon>Actinomycetota</taxon>
        <taxon>Actinomycetes</taxon>
        <taxon>Micromonosporales</taxon>
        <taxon>Micromonosporaceae</taxon>
        <taxon>Actinoplanes</taxon>
    </lineage>
</organism>
<evidence type="ECO:0000313" key="2">
    <source>
        <dbReference type="Proteomes" id="UP000598146"/>
    </source>
</evidence>
<protein>
    <submittedName>
        <fullName evidence="1">Uncharacterized protein</fullName>
    </submittedName>
</protein>
<reference evidence="1" key="1">
    <citation type="submission" date="2020-11" db="EMBL/GenBank/DDBJ databases">
        <title>Isolation and identification of active actinomycetes.</title>
        <authorList>
            <person name="Sun X."/>
        </authorList>
    </citation>
    <scope>NUCLEOTIDE SEQUENCE</scope>
    <source>
        <strain evidence="1">NEAU-A11</strain>
    </source>
</reference>
<dbReference type="Proteomes" id="UP000598146">
    <property type="component" value="Unassembled WGS sequence"/>
</dbReference>
<dbReference type="AlphaFoldDB" id="A0A931G0B1"/>
<dbReference type="EMBL" id="JADQTO010000021">
    <property type="protein sequence ID" value="MBG0566578.1"/>
    <property type="molecule type" value="Genomic_DNA"/>
</dbReference>
<evidence type="ECO:0000313" key="1">
    <source>
        <dbReference type="EMBL" id="MBG0566578.1"/>
    </source>
</evidence>
<sequence length="100" mass="11114">MKDNAAGDRRERMLRGEAVDLWPDPGKRIDAADGLKWNSCRTVEASTLLDLVTAPIGSDQWSHRPIRLAGARVLGHLDLEAAILTRPLYLADCFIENRSC</sequence>
<proteinExistence type="predicted"/>
<accession>A0A931G0B1</accession>
<comment type="caution">
    <text evidence="1">The sequence shown here is derived from an EMBL/GenBank/DDBJ whole genome shotgun (WGS) entry which is preliminary data.</text>
</comment>
<gene>
    <name evidence="1" type="ORF">I4J89_34550</name>
</gene>
<name>A0A931G0B1_9ACTN</name>
<dbReference type="RefSeq" id="WP_196418347.1">
    <property type="nucleotide sequence ID" value="NZ_JADQTO010000021.1"/>
</dbReference>